<feature type="domain" description="Ketoreductase" evidence="3">
    <location>
        <begin position="14"/>
        <end position="189"/>
    </location>
</feature>
<comment type="pathway">
    <text evidence="1">Bacterial outer membrane biogenesis; LPS O-antigen biosynthesis.</text>
</comment>
<dbReference type="SMART" id="SM00822">
    <property type="entry name" value="PKS_KR"/>
    <property type="match status" value="1"/>
</dbReference>
<dbReference type="EMBL" id="JBELQE010000056">
    <property type="protein sequence ID" value="MER2250140.1"/>
    <property type="molecule type" value="Genomic_DNA"/>
</dbReference>
<protein>
    <submittedName>
        <fullName evidence="4">NAD(P)-dependent oxidoreductase</fullName>
    </submittedName>
</protein>
<keyword evidence="5" id="KW-1185">Reference proteome</keyword>
<dbReference type="Pfam" id="PF01370">
    <property type="entry name" value="Epimerase"/>
    <property type="match status" value="1"/>
</dbReference>
<sequence>MSTGMEARPSLDGVRVLVTGGSGFLGRHLVRALIPLGAEVAVLVRDPAAGSRPLAGDGEPERAGRVTLMQGDLLDEAAVIRAAAGADIVFHLGGRGGGGGSFRDFTDANVTGTCNVLTACAAQAVARLVFVSSAAVYGTGSPIALDEDQPPRGRSIYAASKIAAEALVAAHVATGRWAVTLRPSNIYGPDQMTDTVATALLGQIARTDEIVLRALHPVRDYVYVRDAVDALLAAARRPDLPPGRTLNISSGAGHSVRQLAEAAIAAVRRTEPDRSITVRPVAEPADAPSDRLVCDNAAARAALDWAPRVGLIDGLQASYASRIGRS</sequence>
<dbReference type="RefSeq" id="WP_350394006.1">
    <property type="nucleotide sequence ID" value="NZ_JBELQE010000056.1"/>
</dbReference>
<dbReference type="PANTHER" id="PTHR43000">
    <property type="entry name" value="DTDP-D-GLUCOSE 4,6-DEHYDRATASE-RELATED"/>
    <property type="match status" value="1"/>
</dbReference>
<organism evidence="4 5">
    <name type="scientific">Methylorubrum podarium</name>
    <dbReference type="NCBI Taxonomy" id="200476"/>
    <lineage>
        <taxon>Bacteria</taxon>
        <taxon>Pseudomonadati</taxon>
        <taxon>Pseudomonadota</taxon>
        <taxon>Alphaproteobacteria</taxon>
        <taxon>Hyphomicrobiales</taxon>
        <taxon>Methylobacteriaceae</taxon>
        <taxon>Methylorubrum</taxon>
    </lineage>
</organism>
<evidence type="ECO:0000256" key="2">
    <source>
        <dbReference type="ARBA" id="ARBA00007637"/>
    </source>
</evidence>
<comment type="caution">
    <text evidence="4">The sequence shown here is derived from an EMBL/GenBank/DDBJ whole genome shotgun (WGS) entry which is preliminary data.</text>
</comment>
<name>A0ABV1QL64_9HYPH</name>
<evidence type="ECO:0000313" key="4">
    <source>
        <dbReference type="EMBL" id="MER2250140.1"/>
    </source>
</evidence>
<accession>A0ABV1QL64</accession>
<evidence type="ECO:0000259" key="3">
    <source>
        <dbReference type="SMART" id="SM00822"/>
    </source>
</evidence>
<dbReference type="Proteomes" id="UP001480955">
    <property type="component" value="Unassembled WGS sequence"/>
</dbReference>
<evidence type="ECO:0000256" key="1">
    <source>
        <dbReference type="ARBA" id="ARBA00005125"/>
    </source>
</evidence>
<dbReference type="SUPFAM" id="SSF51735">
    <property type="entry name" value="NAD(P)-binding Rossmann-fold domains"/>
    <property type="match status" value="1"/>
</dbReference>
<evidence type="ECO:0000313" key="5">
    <source>
        <dbReference type="Proteomes" id="UP001480955"/>
    </source>
</evidence>
<reference evidence="4 5" key="1">
    <citation type="submission" date="2024-06" db="EMBL/GenBank/DDBJ databases">
        <authorList>
            <person name="Campbell A.G."/>
        </authorList>
    </citation>
    <scope>NUCLEOTIDE SEQUENCE [LARGE SCALE GENOMIC DNA]</scope>
    <source>
        <strain evidence="4 5">EM12</strain>
    </source>
</reference>
<comment type="similarity">
    <text evidence="2">Belongs to the NAD(P)-dependent epimerase/dehydratase family.</text>
</comment>
<proteinExistence type="inferred from homology"/>
<dbReference type="InterPro" id="IPR036291">
    <property type="entry name" value="NAD(P)-bd_dom_sf"/>
</dbReference>
<dbReference type="Gene3D" id="3.40.50.720">
    <property type="entry name" value="NAD(P)-binding Rossmann-like Domain"/>
    <property type="match status" value="1"/>
</dbReference>
<dbReference type="InterPro" id="IPR001509">
    <property type="entry name" value="Epimerase_deHydtase"/>
</dbReference>
<dbReference type="InterPro" id="IPR057326">
    <property type="entry name" value="KR_dom"/>
</dbReference>
<gene>
    <name evidence="4" type="ORF">ABS772_09495</name>
</gene>